<evidence type="ECO:0000313" key="7">
    <source>
        <dbReference type="Proteomes" id="UP000219023"/>
    </source>
</evidence>
<dbReference type="PROSITE" id="PS50987">
    <property type="entry name" value="HTH_ARSR_2"/>
    <property type="match status" value="1"/>
</dbReference>
<reference evidence="6 7" key="1">
    <citation type="submission" date="2017-08" db="EMBL/GenBank/DDBJ databases">
        <authorList>
            <person name="de Groot N.N."/>
        </authorList>
    </citation>
    <scope>NUCLEOTIDE SEQUENCE [LARGE SCALE GENOMIC DNA]</scope>
    <source>
        <strain evidence="6 7">USBA 855</strain>
    </source>
</reference>
<dbReference type="InterPro" id="IPR051081">
    <property type="entry name" value="HTH_MetalResp_TranReg"/>
</dbReference>
<evidence type="ECO:0000259" key="5">
    <source>
        <dbReference type="PROSITE" id="PS50987"/>
    </source>
</evidence>
<dbReference type="InterPro" id="IPR001845">
    <property type="entry name" value="HTH_ArsR_DNA-bd_dom"/>
</dbReference>
<dbReference type="InterPro" id="IPR036388">
    <property type="entry name" value="WH-like_DNA-bd_sf"/>
</dbReference>
<organism evidence="6 7">
    <name type="scientific">Chromohalobacter canadensis</name>
    <dbReference type="NCBI Taxonomy" id="141389"/>
    <lineage>
        <taxon>Bacteria</taxon>
        <taxon>Pseudomonadati</taxon>
        <taxon>Pseudomonadota</taxon>
        <taxon>Gammaproteobacteria</taxon>
        <taxon>Oceanospirillales</taxon>
        <taxon>Halomonadaceae</taxon>
        <taxon>Chromohalobacter</taxon>
    </lineage>
</organism>
<keyword evidence="3" id="KW-0238">DNA-binding</keyword>
<evidence type="ECO:0000256" key="4">
    <source>
        <dbReference type="ARBA" id="ARBA00023163"/>
    </source>
</evidence>
<feature type="domain" description="HTH arsR-type" evidence="5">
    <location>
        <begin position="1"/>
        <end position="94"/>
    </location>
</feature>
<dbReference type="Pfam" id="PF01022">
    <property type="entry name" value="HTH_5"/>
    <property type="match status" value="1"/>
</dbReference>
<proteinExistence type="predicted"/>
<dbReference type="Proteomes" id="UP000219023">
    <property type="component" value="Unassembled WGS sequence"/>
</dbReference>
<evidence type="ECO:0000256" key="2">
    <source>
        <dbReference type="ARBA" id="ARBA00023015"/>
    </source>
</evidence>
<dbReference type="GO" id="GO:0003700">
    <property type="term" value="F:DNA-binding transcription factor activity"/>
    <property type="evidence" value="ECO:0007669"/>
    <property type="project" value="InterPro"/>
</dbReference>
<dbReference type="GO" id="GO:0003677">
    <property type="term" value="F:DNA binding"/>
    <property type="evidence" value="ECO:0007669"/>
    <property type="project" value="UniProtKB-KW"/>
</dbReference>
<keyword evidence="4" id="KW-0804">Transcription</keyword>
<dbReference type="GO" id="GO:0046685">
    <property type="term" value="P:response to arsenic-containing substance"/>
    <property type="evidence" value="ECO:0007669"/>
    <property type="project" value="UniProtKB-KW"/>
</dbReference>
<sequence length="135" mass="14655">MTTAALTPAALHRCLADETRLTLILLLGTESELCVCELTEALHAPQPRISRHLAHLRRAGLLHGRRQGAWIYYRLNPALPDWIHPILEASRDAAPAAFVAARQRLIDAGTASRRQAACHAESTSALFSSTSGDIA</sequence>
<protein>
    <submittedName>
        <fullName evidence="6">Transcriptional regulator, ArsR family</fullName>
    </submittedName>
</protein>
<dbReference type="PRINTS" id="PR00778">
    <property type="entry name" value="HTHARSR"/>
</dbReference>
<evidence type="ECO:0000313" key="6">
    <source>
        <dbReference type="EMBL" id="SOC55934.1"/>
    </source>
</evidence>
<dbReference type="NCBIfam" id="NF007528">
    <property type="entry name" value="PRK10141.1"/>
    <property type="match status" value="1"/>
</dbReference>
<dbReference type="CDD" id="cd00090">
    <property type="entry name" value="HTH_ARSR"/>
    <property type="match status" value="1"/>
</dbReference>
<dbReference type="SMART" id="SM00418">
    <property type="entry name" value="HTH_ARSR"/>
    <property type="match status" value="1"/>
</dbReference>
<dbReference type="SUPFAM" id="SSF46785">
    <property type="entry name" value="Winged helix' DNA-binding domain"/>
    <property type="match status" value="1"/>
</dbReference>
<dbReference type="RefSeq" id="WP_097023164.1">
    <property type="nucleotide sequence ID" value="NZ_OBQJ01000006.1"/>
</dbReference>
<accession>A0A285VPC0</accession>
<gene>
    <name evidence="6" type="ORF">SAMN05421509_10649</name>
</gene>
<dbReference type="PANTHER" id="PTHR33154:SF18">
    <property type="entry name" value="ARSENICAL RESISTANCE OPERON REPRESSOR"/>
    <property type="match status" value="1"/>
</dbReference>
<dbReference type="AlphaFoldDB" id="A0A285VPC0"/>
<dbReference type="PANTHER" id="PTHR33154">
    <property type="entry name" value="TRANSCRIPTIONAL REGULATOR, ARSR FAMILY"/>
    <property type="match status" value="1"/>
</dbReference>
<evidence type="ECO:0000256" key="1">
    <source>
        <dbReference type="ARBA" id="ARBA00022849"/>
    </source>
</evidence>
<keyword evidence="2" id="KW-0805">Transcription regulation</keyword>
<evidence type="ECO:0000256" key="3">
    <source>
        <dbReference type="ARBA" id="ARBA00023125"/>
    </source>
</evidence>
<name>A0A285VPC0_9GAMM</name>
<dbReference type="OrthoDB" id="9793058at2"/>
<dbReference type="EMBL" id="OBQJ01000006">
    <property type="protein sequence ID" value="SOC55934.1"/>
    <property type="molecule type" value="Genomic_DNA"/>
</dbReference>
<dbReference type="NCBIfam" id="NF033788">
    <property type="entry name" value="HTH_metalloreg"/>
    <property type="match status" value="1"/>
</dbReference>
<dbReference type="InterPro" id="IPR011991">
    <property type="entry name" value="ArsR-like_HTH"/>
</dbReference>
<dbReference type="InterPro" id="IPR036390">
    <property type="entry name" value="WH_DNA-bd_sf"/>
</dbReference>
<dbReference type="FunFam" id="1.10.10.10:FF:000279">
    <property type="entry name" value="Transcriptional regulator, ArsR family"/>
    <property type="match status" value="1"/>
</dbReference>
<dbReference type="Gene3D" id="1.10.10.10">
    <property type="entry name" value="Winged helix-like DNA-binding domain superfamily/Winged helix DNA-binding domain"/>
    <property type="match status" value="1"/>
</dbReference>
<keyword evidence="1" id="KW-0059">Arsenical resistance</keyword>